<dbReference type="InterPro" id="IPR050595">
    <property type="entry name" value="Bact_response_regulator"/>
</dbReference>
<feature type="domain" description="Response regulatory" evidence="7">
    <location>
        <begin position="7"/>
        <end position="124"/>
    </location>
</feature>
<dbReference type="Pfam" id="PF00072">
    <property type="entry name" value="Response_reg"/>
    <property type="match status" value="1"/>
</dbReference>
<reference evidence="8 9" key="1">
    <citation type="journal article" date="2016" name="Nat. Commun.">
        <title>Thousands of microbial genomes shed light on interconnected biogeochemical processes in an aquifer system.</title>
        <authorList>
            <person name="Anantharaman K."/>
            <person name="Brown C.T."/>
            <person name="Hug L.A."/>
            <person name="Sharon I."/>
            <person name="Castelle C.J."/>
            <person name="Probst A.J."/>
            <person name="Thomas B.C."/>
            <person name="Singh A."/>
            <person name="Wilkins M.J."/>
            <person name="Karaoz U."/>
            <person name="Brodie E.L."/>
            <person name="Williams K.H."/>
            <person name="Hubbard S.S."/>
            <person name="Banfield J.F."/>
        </authorList>
    </citation>
    <scope>NUCLEOTIDE SEQUENCE [LARGE SCALE GENOMIC DNA]</scope>
</reference>
<evidence type="ECO:0000256" key="4">
    <source>
        <dbReference type="ARBA" id="ARBA00023125"/>
    </source>
</evidence>
<dbReference type="PROSITE" id="PS50110">
    <property type="entry name" value="RESPONSE_REGULATORY"/>
    <property type="match status" value="1"/>
</dbReference>
<dbReference type="GO" id="GO:0003677">
    <property type="term" value="F:DNA binding"/>
    <property type="evidence" value="ECO:0007669"/>
    <property type="project" value="UniProtKB-KW"/>
</dbReference>
<keyword evidence="3" id="KW-0805">Transcription regulation</keyword>
<evidence type="ECO:0000313" key="9">
    <source>
        <dbReference type="Proteomes" id="UP000178449"/>
    </source>
</evidence>
<dbReference type="PANTHER" id="PTHR44591">
    <property type="entry name" value="STRESS RESPONSE REGULATOR PROTEIN 1"/>
    <property type="match status" value="1"/>
</dbReference>
<dbReference type="STRING" id="1817772.A2527_07985"/>
<protein>
    <recommendedName>
        <fullName evidence="7">Response regulatory domain-containing protein</fullName>
    </recommendedName>
</protein>
<gene>
    <name evidence="8" type="ORF">A2527_07985</name>
</gene>
<name>A0A1F6GAG7_9PROT</name>
<dbReference type="SUPFAM" id="SSF52172">
    <property type="entry name" value="CheY-like"/>
    <property type="match status" value="1"/>
</dbReference>
<organism evidence="8 9">
    <name type="scientific">Candidatus Lambdaproteobacteria bacterium RIFOXYD2_FULL_50_16</name>
    <dbReference type="NCBI Taxonomy" id="1817772"/>
    <lineage>
        <taxon>Bacteria</taxon>
        <taxon>Pseudomonadati</taxon>
        <taxon>Pseudomonadota</taxon>
        <taxon>Candidatus Lambdaproteobacteria</taxon>
    </lineage>
</organism>
<accession>A0A1F6GAG7</accession>
<evidence type="ECO:0000259" key="7">
    <source>
        <dbReference type="PROSITE" id="PS50110"/>
    </source>
</evidence>
<dbReference type="InterPro" id="IPR011006">
    <property type="entry name" value="CheY-like_superfamily"/>
</dbReference>
<dbReference type="AlphaFoldDB" id="A0A1F6GAG7"/>
<dbReference type="Gene3D" id="3.40.50.2300">
    <property type="match status" value="1"/>
</dbReference>
<evidence type="ECO:0000256" key="5">
    <source>
        <dbReference type="ARBA" id="ARBA00023163"/>
    </source>
</evidence>
<dbReference type="FunFam" id="3.40.50.2300:FF:000001">
    <property type="entry name" value="DNA-binding response regulator PhoB"/>
    <property type="match status" value="1"/>
</dbReference>
<keyword evidence="1 6" id="KW-0597">Phosphoprotein</keyword>
<dbReference type="GO" id="GO:0000160">
    <property type="term" value="P:phosphorelay signal transduction system"/>
    <property type="evidence" value="ECO:0007669"/>
    <property type="project" value="UniProtKB-KW"/>
</dbReference>
<dbReference type="PANTHER" id="PTHR44591:SF14">
    <property type="entry name" value="PROTEIN PILG"/>
    <property type="match status" value="1"/>
</dbReference>
<dbReference type="InterPro" id="IPR001789">
    <property type="entry name" value="Sig_transdc_resp-reg_receiver"/>
</dbReference>
<keyword evidence="2" id="KW-0902">Two-component regulatory system</keyword>
<evidence type="ECO:0000313" key="8">
    <source>
        <dbReference type="EMBL" id="OGG95106.1"/>
    </source>
</evidence>
<keyword evidence="4" id="KW-0238">DNA-binding</keyword>
<dbReference type="SMART" id="SM00448">
    <property type="entry name" value="REC"/>
    <property type="match status" value="1"/>
</dbReference>
<sequence length="133" mass="14794">MAVNLTSFLIVDDQSSTRHVIKRALQTAGYSVFSEAKSGTEALNKLRESTYDLVILDWTMPGMSGIDVLKEIRHNPDWNNLKVIMVTAEGFKENVIEAVKAGANNYIVKPFTHALLLEKIERTLGANFKPVMG</sequence>
<dbReference type="Proteomes" id="UP000178449">
    <property type="component" value="Unassembled WGS sequence"/>
</dbReference>
<evidence type="ECO:0000256" key="3">
    <source>
        <dbReference type="ARBA" id="ARBA00023015"/>
    </source>
</evidence>
<dbReference type="EMBL" id="MFNE01000026">
    <property type="protein sequence ID" value="OGG95106.1"/>
    <property type="molecule type" value="Genomic_DNA"/>
</dbReference>
<feature type="modified residue" description="4-aspartylphosphate" evidence="6">
    <location>
        <position position="57"/>
    </location>
</feature>
<proteinExistence type="predicted"/>
<evidence type="ECO:0000256" key="1">
    <source>
        <dbReference type="ARBA" id="ARBA00022553"/>
    </source>
</evidence>
<keyword evidence="5" id="KW-0804">Transcription</keyword>
<evidence type="ECO:0000256" key="6">
    <source>
        <dbReference type="PROSITE-ProRule" id="PRU00169"/>
    </source>
</evidence>
<evidence type="ECO:0000256" key="2">
    <source>
        <dbReference type="ARBA" id="ARBA00023012"/>
    </source>
</evidence>
<comment type="caution">
    <text evidence="8">The sequence shown here is derived from an EMBL/GenBank/DDBJ whole genome shotgun (WGS) entry which is preliminary data.</text>
</comment>